<dbReference type="SMART" id="SM00382">
    <property type="entry name" value="AAA"/>
    <property type="match status" value="1"/>
</dbReference>
<dbReference type="SUPFAM" id="SSF52540">
    <property type="entry name" value="P-loop containing nucleoside triphosphate hydrolases"/>
    <property type="match status" value="1"/>
</dbReference>
<keyword evidence="4" id="KW-0547">Nucleotide-binding</keyword>
<evidence type="ECO:0000313" key="9">
    <source>
        <dbReference type="EMBL" id="MBB6042201.1"/>
    </source>
</evidence>
<dbReference type="InterPro" id="IPR050093">
    <property type="entry name" value="ABC_SmlMolc_Importer"/>
</dbReference>
<reference evidence="9 10" key="1">
    <citation type="submission" date="2020-08" db="EMBL/GenBank/DDBJ databases">
        <title>Genomic Encyclopedia of Type Strains, Phase IV (KMG-IV): sequencing the most valuable type-strain genomes for metagenomic binning, comparative biology and taxonomic classification.</title>
        <authorList>
            <person name="Goeker M."/>
        </authorList>
    </citation>
    <scope>NUCLEOTIDE SEQUENCE [LARGE SCALE GENOMIC DNA]</scope>
    <source>
        <strain evidence="9 10">DSM 17245</strain>
    </source>
</reference>
<gene>
    <name evidence="9" type="ORF">HNQ46_002197</name>
</gene>
<evidence type="ECO:0000256" key="6">
    <source>
        <dbReference type="ARBA" id="ARBA00022967"/>
    </source>
</evidence>
<evidence type="ECO:0000313" key="10">
    <source>
        <dbReference type="Proteomes" id="UP000522163"/>
    </source>
</evidence>
<dbReference type="GO" id="GO:0016887">
    <property type="term" value="F:ATP hydrolysis activity"/>
    <property type="evidence" value="ECO:0007669"/>
    <property type="project" value="InterPro"/>
</dbReference>
<keyword evidence="1" id="KW-0813">Transport</keyword>
<dbReference type="Pfam" id="PF00005">
    <property type="entry name" value="ABC_tran"/>
    <property type="match status" value="1"/>
</dbReference>
<evidence type="ECO:0000259" key="8">
    <source>
        <dbReference type="PROSITE" id="PS50893"/>
    </source>
</evidence>
<dbReference type="InterPro" id="IPR003593">
    <property type="entry name" value="AAA+_ATPase"/>
</dbReference>
<dbReference type="Proteomes" id="UP000522163">
    <property type="component" value="Unassembled WGS sequence"/>
</dbReference>
<keyword evidence="7" id="KW-0472">Membrane</keyword>
<evidence type="ECO:0000256" key="1">
    <source>
        <dbReference type="ARBA" id="ARBA00022448"/>
    </source>
</evidence>
<dbReference type="PANTHER" id="PTHR42781">
    <property type="entry name" value="SPERMIDINE/PUTRESCINE IMPORT ATP-BINDING PROTEIN POTA"/>
    <property type="match status" value="1"/>
</dbReference>
<proteinExistence type="predicted"/>
<feature type="domain" description="ABC transporter" evidence="8">
    <location>
        <begin position="7"/>
        <end position="269"/>
    </location>
</feature>
<evidence type="ECO:0000256" key="5">
    <source>
        <dbReference type="ARBA" id="ARBA00022840"/>
    </source>
</evidence>
<dbReference type="Gene3D" id="3.40.50.300">
    <property type="entry name" value="P-loop containing nucleotide triphosphate hydrolases"/>
    <property type="match status" value="1"/>
</dbReference>
<evidence type="ECO:0000256" key="7">
    <source>
        <dbReference type="ARBA" id="ARBA00023136"/>
    </source>
</evidence>
<keyword evidence="6" id="KW-1278">Translocase</keyword>
<name>A0A7W9W1Q6_9FIRM</name>
<keyword evidence="3" id="KW-0997">Cell inner membrane</keyword>
<keyword evidence="5 9" id="KW-0067">ATP-binding</keyword>
<keyword evidence="2" id="KW-1003">Cell membrane</keyword>
<evidence type="ECO:0000256" key="4">
    <source>
        <dbReference type="ARBA" id="ARBA00022741"/>
    </source>
</evidence>
<dbReference type="EMBL" id="JACHHH010000013">
    <property type="protein sequence ID" value="MBB6042201.1"/>
    <property type="molecule type" value="Genomic_DNA"/>
</dbReference>
<dbReference type="PROSITE" id="PS00211">
    <property type="entry name" value="ABC_TRANSPORTER_1"/>
    <property type="match status" value="1"/>
</dbReference>
<dbReference type="RefSeq" id="WP_183684698.1">
    <property type="nucleotide sequence ID" value="NZ_JACHHH010000013.1"/>
</dbReference>
<protein>
    <submittedName>
        <fullName evidence="9">Molybdate transport system ATP-binding protein</fullName>
    </submittedName>
</protein>
<comment type="caution">
    <text evidence="9">The sequence shown here is derived from an EMBL/GenBank/DDBJ whole genome shotgun (WGS) entry which is preliminary data.</text>
</comment>
<accession>A0A7W9W1Q6</accession>
<dbReference type="InterPro" id="IPR027417">
    <property type="entry name" value="P-loop_NTPase"/>
</dbReference>
<dbReference type="PANTHER" id="PTHR42781:SF5">
    <property type="entry name" value="PUTRESCINE TRANSPORT ATP-BINDING PROTEIN POTG"/>
    <property type="match status" value="1"/>
</dbReference>
<dbReference type="AlphaFoldDB" id="A0A7W9W1Q6"/>
<dbReference type="GO" id="GO:0005524">
    <property type="term" value="F:ATP binding"/>
    <property type="evidence" value="ECO:0007669"/>
    <property type="project" value="UniProtKB-KW"/>
</dbReference>
<dbReference type="GeneID" id="85015709"/>
<evidence type="ECO:0000256" key="3">
    <source>
        <dbReference type="ARBA" id="ARBA00022519"/>
    </source>
</evidence>
<dbReference type="InterPro" id="IPR003439">
    <property type="entry name" value="ABC_transporter-like_ATP-bd"/>
</dbReference>
<evidence type="ECO:0000256" key="2">
    <source>
        <dbReference type="ARBA" id="ARBA00022475"/>
    </source>
</evidence>
<organism evidence="9 10">
    <name type="scientific">Oribacterium sinus</name>
    <dbReference type="NCBI Taxonomy" id="237576"/>
    <lineage>
        <taxon>Bacteria</taxon>
        <taxon>Bacillati</taxon>
        <taxon>Bacillota</taxon>
        <taxon>Clostridia</taxon>
        <taxon>Lachnospirales</taxon>
        <taxon>Lachnospiraceae</taxon>
        <taxon>Oribacterium</taxon>
    </lineage>
</organism>
<dbReference type="InterPro" id="IPR017871">
    <property type="entry name" value="ABC_transporter-like_CS"/>
</dbReference>
<dbReference type="PROSITE" id="PS50893">
    <property type="entry name" value="ABC_TRANSPORTER_2"/>
    <property type="match status" value="1"/>
</dbReference>
<sequence>MEKAEQSSFCKLSFQLPLDSFLLDIHFSSNKKRIGILGASGSGKSMCLKSIAGIVTPRQGEILLGDSCLFSSSKKINLPPQKRRIGYLFQSYALFPHLTVWENIAIAMEGQDKENLLSNFWKRGKSGDREISANSSVFKEPRESKSERIFALLRKMELSGLEKRFPAELSGGQQQRVALARIFANEPKMILLDEPFSALDLYLRDKMQEELMLHLEDFPGQAIMVSHSRDEIYRFAEEVIMLQEGKVIGQGETKEVFRQPKNRQAAILTGCKNIAKAKKIGEHSIFIEDWGLELTMKQEIPEKLSAIGYRAHDFIPLFSGGEENAVSVQLLSKAELPFEQNFYFQPEKGEGEICFLVQRDGPYGKMQEIPKALQLREEKLLLLTEEN</sequence>